<gene>
    <name evidence="1" type="ORF">BDK92_0440</name>
</gene>
<organism evidence="1 2">
    <name type="scientific">Micromonospora pisi</name>
    <dbReference type="NCBI Taxonomy" id="589240"/>
    <lineage>
        <taxon>Bacteria</taxon>
        <taxon>Bacillati</taxon>
        <taxon>Actinomycetota</taxon>
        <taxon>Actinomycetes</taxon>
        <taxon>Micromonosporales</taxon>
        <taxon>Micromonosporaceae</taxon>
        <taxon>Micromonospora</taxon>
    </lineage>
</organism>
<dbReference type="Pfam" id="PF09954">
    <property type="entry name" value="DUF2188"/>
    <property type="match status" value="1"/>
</dbReference>
<protein>
    <submittedName>
        <fullName evidence="1">Uncharacterized protein DUF2188</fullName>
    </submittedName>
</protein>
<accession>A0A495JB26</accession>
<keyword evidence="2" id="KW-1185">Reference proteome</keyword>
<name>A0A495JB26_9ACTN</name>
<sequence>MSRSEFHVVPDGGRWKIEQGSRGFGTYATKQEAVDKGREAARANQPSQLVLHTADGRVETEYTYQDDPYPPKG</sequence>
<reference evidence="1 2" key="1">
    <citation type="submission" date="2018-10" db="EMBL/GenBank/DDBJ databases">
        <title>Sequencing the genomes of 1000 actinobacteria strains.</title>
        <authorList>
            <person name="Klenk H.-P."/>
        </authorList>
    </citation>
    <scope>NUCLEOTIDE SEQUENCE [LARGE SCALE GENOMIC DNA]</scope>
    <source>
        <strain evidence="1 2">DSM 45175</strain>
    </source>
</reference>
<evidence type="ECO:0000313" key="2">
    <source>
        <dbReference type="Proteomes" id="UP000277671"/>
    </source>
</evidence>
<dbReference type="AlphaFoldDB" id="A0A495JB26"/>
<proteinExistence type="predicted"/>
<comment type="caution">
    <text evidence="1">The sequence shown here is derived from an EMBL/GenBank/DDBJ whole genome shotgun (WGS) entry which is preliminary data.</text>
</comment>
<dbReference type="Proteomes" id="UP000277671">
    <property type="component" value="Unassembled WGS sequence"/>
</dbReference>
<dbReference type="OrthoDB" id="8858565at2"/>
<dbReference type="EMBL" id="RBKT01000001">
    <property type="protein sequence ID" value="RKR86216.1"/>
    <property type="molecule type" value="Genomic_DNA"/>
</dbReference>
<dbReference type="RefSeq" id="WP_121154093.1">
    <property type="nucleotide sequence ID" value="NZ_RBKT01000001.1"/>
</dbReference>
<evidence type="ECO:0000313" key="1">
    <source>
        <dbReference type="EMBL" id="RKR86216.1"/>
    </source>
</evidence>
<dbReference type="InterPro" id="IPR018691">
    <property type="entry name" value="DUF2188"/>
</dbReference>